<accession>A0ABV0ENF1</accession>
<reference evidence="1 2" key="1">
    <citation type="submission" date="2021-03" db="EMBL/GenBank/DDBJ databases">
        <authorList>
            <person name="Gilmore M.S."/>
            <person name="Schwartzman J."/>
            <person name="Van Tyne D."/>
            <person name="Martin M."/>
            <person name="Earl A.M."/>
            <person name="Manson A.L."/>
            <person name="Straub T."/>
            <person name="Salamzade R."/>
            <person name="Saavedra J."/>
            <person name="Lebreton F."/>
            <person name="Prichula J."/>
            <person name="Schaufler K."/>
            <person name="Gaca A."/>
            <person name="Sgardioli B."/>
            <person name="Wagenaar J."/>
            <person name="Strong T."/>
        </authorList>
    </citation>
    <scope>NUCLEOTIDE SEQUENCE [LARGE SCALE GENOMIC DNA]</scope>
    <source>
        <strain evidence="1 2">665A</strain>
    </source>
</reference>
<name>A0ABV0ENF1_9ENTE</name>
<dbReference type="EMBL" id="JAFREL020000001">
    <property type="protein sequence ID" value="MEO1770140.1"/>
    <property type="molecule type" value="Genomic_DNA"/>
</dbReference>
<dbReference type="Proteomes" id="UP000664357">
    <property type="component" value="Unassembled WGS sequence"/>
</dbReference>
<evidence type="ECO:0000313" key="2">
    <source>
        <dbReference type="Proteomes" id="UP000664357"/>
    </source>
</evidence>
<comment type="caution">
    <text evidence="1">The sequence shown here is derived from an EMBL/GenBank/DDBJ whole genome shotgun (WGS) entry which is preliminary data.</text>
</comment>
<gene>
    <name evidence="1" type="ORF">JZO67_002091</name>
</gene>
<organism evidence="1 2">
    <name type="scientific">Candidatus Enterococcus ferrettii</name>
    <dbReference type="NCBI Taxonomy" id="2815324"/>
    <lineage>
        <taxon>Bacteria</taxon>
        <taxon>Bacillati</taxon>
        <taxon>Bacillota</taxon>
        <taxon>Bacilli</taxon>
        <taxon>Lactobacillales</taxon>
        <taxon>Enterococcaceae</taxon>
        <taxon>Enterococcus</taxon>
    </lineage>
</organism>
<keyword evidence="2" id="KW-1185">Reference proteome</keyword>
<reference evidence="1 2" key="2">
    <citation type="submission" date="2024-02" db="EMBL/GenBank/DDBJ databases">
        <title>The Genome Sequence of Enterococcus sp. DIV0159.</title>
        <authorList>
            <person name="Earl A."/>
            <person name="Manson A."/>
            <person name="Gilmore M."/>
            <person name="Sanders J."/>
            <person name="Shea T."/>
            <person name="Howe W."/>
            <person name="Livny J."/>
            <person name="Cuomo C."/>
            <person name="Neafsey D."/>
            <person name="Birren B."/>
        </authorList>
    </citation>
    <scope>NUCLEOTIDE SEQUENCE [LARGE SCALE GENOMIC DNA]</scope>
    <source>
        <strain evidence="1 2">665A</strain>
    </source>
</reference>
<sequence>MNEYSFLQLGAEIEFISQRDLTGCALSIYLVTV</sequence>
<protein>
    <submittedName>
        <fullName evidence="1">Uncharacterized protein</fullName>
    </submittedName>
</protein>
<evidence type="ECO:0000313" key="1">
    <source>
        <dbReference type="EMBL" id="MEO1770140.1"/>
    </source>
</evidence>
<proteinExistence type="predicted"/>